<dbReference type="Pfam" id="PF14289">
    <property type="entry name" value="DUF4369"/>
    <property type="match status" value="1"/>
</dbReference>
<comment type="subcellular location">
    <subcellularLocation>
        <location evidence="1">Cell envelope</location>
    </subcellularLocation>
</comment>
<dbReference type="InterPro" id="IPR017937">
    <property type="entry name" value="Thioredoxin_CS"/>
</dbReference>
<dbReference type="Proteomes" id="UP000278351">
    <property type="component" value="Unassembled WGS sequence"/>
</dbReference>
<feature type="domain" description="Thioredoxin" evidence="6">
    <location>
        <begin position="253"/>
        <end position="394"/>
    </location>
</feature>
<evidence type="ECO:0000259" key="6">
    <source>
        <dbReference type="PROSITE" id="PS51352"/>
    </source>
</evidence>
<sequence>MYRWIQGHIKSTQTISIMKKMISAAALFLPLSLLAQDVPFEVKGTIADPGTPSRAYLYYRVGADNFTDSAEVDKGAFVIKGKVPAPVRGTLVVRPLPGSGKAFRMESLGFYLEKGTLQVSSDKGIGDAKVSGGPLNADYTRLQEATKSAKAQYQEAGKAYAAADEATRKSEAFKKSQNEKYDAIRKEEKASLLAFVKANTASPVALDGLQQYAGSMPDDVKEIEDLLHSFAAPVQNSVGGKAFAKTISGWKNTAIGAQAPEFAQNDTEGKPVKLTDFRGKYVLIDFWASWCGPCRAENPHVVKAYEKYKSRNFEILGVSLDQPTGKAAWLKAIEDDKLTWTQVSDLKFWDNEAAKLYGVRGIPQNFLLDPKGKIIARNLRGDALEAKLAEVLTN</sequence>
<evidence type="ECO:0000256" key="3">
    <source>
        <dbReference type="ARBA" id="ARBA00023157"/>
    </source>
</evidence>
<proteinExistence type="predicted"/>
<evidence type="ECO:0000256" key="5">
    <source>
        <dbReference type="SAM" id="SignalP"/>
    </source>
</evidence>
<evidence type="ECO:0000256" key="2">
    <source>
        <dbReference type="ARBA" id="ARBA00022748"/>
    </source>
</evidence>
<dbReference type="InterPro" id="IPR000866">
    <property type="entry name" value="AhpC/TSA"/>
</dbReference>
<dbReference type="Gene3D" id="3.40.30.10">
    <property type="entry name" value="Glutaredoxin"/>
    <property type="match status" value="1"/>
</dbReference>
<gene>
    <name evidence="7" type="ORF">EGT74_14270</name>
</gene>
<dbReference type="GO" id="GO:0030313">
    <property type="term" value="C:cell envelope"/>
    <property type="evidence" value="ECO:0007669"/>
    <property type="project" value="UniProtKB-SubCell"/>
</dbReference>
<dbReference type="GO" id="GO:0016209">
    <property type="term" value="F:antioxidant activity"/>
    <property type="evidence" value="ECO:0007669"/>
    <property type="project" value="InterPro"/>
</dbReference>
<feature type="chain" id="PRO_5018080434" evidence="5">
    <location>
        <begin position="36"/>
        <end position="394"/>
    </location>
</feature>
<dbReference type="GO" id="GO:0016491">
    <property type="term" value="F:oxidoreductase activity"/>
    <property type="evidence" value="ECO:0007669"/>
    <property type="project" value="InterPro"/>
</dbReference>
<accession>A0A3N4PJ35</accession>
<evidence type="ECO:0000313" key="8">
    <source>
        <dbReference type="Proteomes" id="UP000278351"/>
    </source>
</evidence>
<dbReference type="PROSITE" id="PS00194">
    <property type="entry name" value="THIOREDOXIN_1"/>
    <property type="match status" value="1"/>
</dbReference>
<dbReference type="InterPro" id="IPR013766">
    <property type="entry name" value="Thioredoxin_domain"/>
</dbReference>
<dbReference type="InterPro" id="IPR025380">
    <property type="entry name" value="DUF4369"/>
</dbReference>
<protein>
    <submittedName>
        <fullName evidence="7">AhpC/TSA family protein</fullName>
    </submittedName>
</protein>
<dbReference type="PANTHER" id="PTHR42852:SF6">
    <property type="entry name" value="THIOL:DISULFIDE INTERCHANGE PROTEIN DSBE"/>
    <property type="match status" value="1"/>
</dbReference>
<keyword evidence="2" id="KW-0201">Cytochrome c-type biogenesis</keyword>
<dbReference type="PROSITE" id="PS51352">
    <property type="entry name" value="THIOREDOXIN_2"/>
    <property type="match status" value="1"/>
</dbReference>
<dbReference type="AlphaFoldDB" id="A0A3N4PJ35"/>
<dbReference type="SUPFAM" id="SSF52833">
    <property type="entry name" value="Thioredoxin-like"/>
    <property type="match status" value="1"/>
</dbReference>
<comment type="caution">
    <text evidence="7">The sequence shown here is derived from an EMBL/GenBank/DDBJ whole genome shotgun (WGS) entry which is preliminary data.</text>
</comment>
<keyword evidence="8" id="KW-1185">Reference proteome</keyword>
<dbReference type="EMBL" id="RPDH01000002">
    <property type="protein sequence ID" value="RPE08226.1"/>
    <property type="molecule type" value="Genomic_DNA"/>
</dbReference>
<organism evidence="7 8">
    <name type="scientific">Chitinophaga lutea</name>
    <dbReference type="NCBI Taxonomy" id="2488634"/>
    <lineage>
        <taxon>Bacteria</taxon>
        <taxon>Pseudomonadati</taxon>
        <taxon>Bacteroidota</taxon>
        <taxon>Chitinophagia</taxon>
        <taxon>Chitinophagales</taxon>
        <taxon>Chitinophagaceae</taxon>
        <taxon>Chitinophaga</taxon>
    </lineage>
</organism>
<dbReference type="CDD" id="cd02966">
    <property type="entry name" value="TlpA_like_family"/>
    <property type="match status" value="1"/>
</dbReference>
<evidence type="ECO:0000256" key="4">
    <source>
        <dbReference type="ARBA" id="ARBA00023284"/>
    </source>
</evidence>
<dbReference type="PANTHER" id="PTHR42852">
    <property type="entry name" value="THIOL:DISULFIDE INTERCHANGE PROTEIN DSBE"/>
    <property type="match status" value="1"/>
</dbReference>
<evidence type="ECO:0000256" key="1">
    <source>
        <dbReference type="ARBA" id="ARBA00004196"/>
    </source>
</evidence>
<keyword evidence="4" id="KW-0676">Redox-active center</keyword>
<evidence type="ECO:0000313" key="7">
    <source>
        <dbReference type="EMBL" id="RPE08226.1"/>
    </source>
</evidence>
<feature type="signal peptide" evidence="5">
    <location>
        <begin position="1"/>
        <end position="35"/>
    </location>
</feature>
<dbReference type="Pfam" id="PF00578">
    <property type="entry name" value="AhpC-TSA"/>
    <property type="match status" value="1"/>
</dbReference>
<dbReference type="InterPro" id="IPR050553">
    <property type="entry name" value="Thioredoxin_ResA/DsbE_sf"/>
</dbReference>
<dbReference type="GO" id="GO:0017004">
    <property type="term" value="P:cytochrome complex assembly"/>
    <property type="evidence" value="ECO:0007669"/>
    <property type="project" value="UniProtKB-KW"/>
</dbReference>
<dbReference type="InterPro" id="IPR036249">
    <property type="entry name" value="Thioredoxin-like_sf"/>
</dbReference>
<keyword evidence="5" id="KW-0732">Signal</keyword>
<name>A0A3N4PJ35_9BACT</name>
<keyword evidence="3" id="KW-1015">Disulfide bond</keyword>
<reference evidence="7 8" key="1">
    <citation type="submission" date="2018-11" db="EMBL/GenBank/DDBJ databases">
        <title>Chitinophaga lutea sp.nov., isolate from arsenic contaminated soil.</title>
        <authorList>
            <person name="Zong Y."/>
        </authorList>
    </citation>
    <scope>NUCLEOTIDE SEQUENCE [LARGE SCALE GENOMIC DNA]</scope>
    <source>
        <strain evidence="7 8">ZY74</strain>
    </source>
</reference>